<dbReference type="InterPro" id="IPR009744">
    <property type="entry name" value="VirC1"/>
</dbReference>
<gene>
    <name evidence="1" type="ORF">I4641_16370</name>
</gene>
<dbReference type="PANTHER" id="PTHR13696">
    <property type="entry name" value="P-LOOP CONTAINING NUCLEOSIDE TRIPHOSPHATE HYDROLASE"/>
    <property type="match status" value="1"/>
</dbReference>
<dbReference type="InterPro" id="IPR050678">
    <property type="entry name" value="DNA_Partitioning_ATPase"/>
</dbReference>
<name>A0A964BVJ9_9CYAN</name>
<protein>
    <submittedName>
        <fullName evidence="1">ParA family protein</fullName>
    </submittedName>
</protein>
<dbReference type="Proteomes" id="UP000729733">
    <property type="component" value="Unassembled WGS sequence"/>
</dbReference>
<dbReference type="PIRSF" id="PIRSF009320">
    <property type="entry name" value="Nuc_binding_HP_1000"/>
    <property type="match status" value="1"/>
</dbReference>
<accession>A0A964BVJ9</accession>
<dbReference type="Gene3D" id="3.40.50.300">
    <property type="entry name" value="P-loop containing nucleotide triphosphate hydrolases"/>
    <property type="match status" value="1"/>
</dbReference>
<dbReference type="InterPro" id="IPR027417">
    <property type="entry name" value="P-loop_NTPase"/>
</dbReference>
<dbReference type="AlphaFoldDB" id="A0A964BVJ9"/>
<reference evidence="1" key="1">
    <citation type="journal article" date="2021" name="Antonie Van Leeuwenhoek">
        <title>Draft genome and description of Waterburya agarophytonicola gen. nov. sp. nov. (Pleurocapsales, Cyanobacteria): a seaweed symbiont.</title>
        <authorList>
            <person name="Bonthond G."/>
            <person name="Shalygin S."/>
            <person name="Bayer T."/>
            <person name="Weinberger F."/>
        </authorList>
    </citation>
    <scope>NUCLEOTIDE SEQUENCE</scope>
    <source>
        <strain evidence="1">KI4</strain>
    </source>
</reference>
<keyword evidence="2" id="KW-1185">Reference proteome</keyword>
<dbReference type="PANTHER" id="PTHR13696:SF96">
    <property type="entry name" value="COBQ_COBB_MIND_PARA NUCLEOTIDE BINDING DOMAIN-CONTAINING PROTEIN"/>
    <property type="match status" value="1"/>
</dbReference>
<proteinExistence type="predicted"/>
<evidence type="ECO:0000313" key="1">
    <source>
        <dbReference type="EMBL" id="MCC0178550.1"/>
    </source>
</evidence>
<dbReference type="EMBL" id="JADWDC010000046">
    <property type="protein sequence ID" value="MCC0178550.1"/>
    <property type="molecule type" value="Genomic_DNA"/>
</dbReference>
<organism evidence="1 2">
    <name type="scientific">Waterburya agarophytonicola KI4</name>
    <dbReference type="NCBI Taxonomy" id="2874699"/>
    <lineage>
        <taxon>Bacteria</taxon>
        <taxon>Bacillati</taxon>
        <taxon>Cyanobacteriota</taxon>
        <taxon>Cyanophyceae</taxon>
        <taxon>Pleurocapsales</taxon>
        <taxon>Hyellaceae</taxon>
        <taxon>Waterburya</taxon>
        <taxon>Waterburya agarophytonicola</taxon>
    </lineage>
</organism>
<sequence length="222" mass="24297">MLLAFDKDVMTKIITLCTTKGGTSKTSLTASLLSHWHSKKRRVAAVDADPNCNLTRWLDKGTLTDIPHIAETNEGEIIEAVENISTDRDIVLVDVAGFGNQSMVYAIGISSFVIIPCRPSEDDVLEALKTKQVVANAAKLTRREIPYKVVLTQVKAGTLVINHTLKQFEAFNVPLFDTAIASRTIYQTSRFSGETPITAEPQGKAAKEIKALAKEIEVQLSL</sequence>
<comment type="caution">
    <text evidence="1">The sequence shown here is derived from an EMBL/GenBank/DDBJ whole genome shotgun (WGS) entry which is preliminary data.</text>
</comment>
<dbReference type="CDD" id="cd02042">
    <property type="entry name" value="ParAB_family"/>
    <property type="match status" value="1"/>
</dbReference>
<dbReference type="Pfam" id="PF07015">
    <property type="entry name" value="VirC1"/>
    <property type="match status" value="1"/>
</dbReference>
<evidence type="ECO:0000313" key="2">
    <source>
        <dbReference type="Proteomes" id="UP000729733"/>
    </source>
</evidence>
<dbReference type="SUPFAM" id="SSF52540">
    <property type="entry name" value="P-loop containing nucleoside triphosphate hydrolases"/>
    <property type="match status" value="1"/>
</dbReference>